<dbReference type="RefSeq" id="WP_212697154.1">
    <property type="nucleotide sequence ID" value="NZ_CP058649.1"/>
</dbReference>
<dbReference type="InterPro" id="IPR033889">
    <property type="entry name" value="LanC"/>
</dbReference>
<keyword evidence="1" id="KW-0862">Zinc</keyword>
<keyword evidence="1" id="KW-0479">Metal-binding</keyword>
<dbReference type="Proteomes" id="UP000683246">
    <property type="component" value="Chromosome"/>
</dbReference>
<dbReference type="KEGG" id="vpy:HZI73_04970"/>
<dbReference type="PRINTS" id="PR01955">
    <property type="entry name" value="LANCFRANKIA"/>
</dbReference>
<dbReference type="SUPFAM" id="SSF158745">
    <property type="entry name" value="LanC-like"/>
    <property type="match status" value="1"/>
</dbReference>
<sequence>MMWASVTDKVIGDKIQGIVNEGAKRLVNLEQIEKDMLTLIQERQASGASFVPWSSIDLGRGYCGFCVLFGILDKANPDDGWDLIGHTYMQEIQKIIMKDGISEFGLWSGLAGIVVAARSLSRNGQRYKHFMHELNTCFINSFPNMMAYMESKLEEGPSLHEFDVIQGMSGIGRYVLCFIEQQPMRQALEQILSYMVKLCEDRSYKGLDVPGWLVSYDRYYGHDREDYPNGHFNCGMSHGIPGVLALMAIALMKGVEVAGQREAMDKIATWLMKWKEHDVYGPLWPARVSWEENQKGTLTYVVPREAWCYGSPGVGRALWLSGTVLHNHQWKELALDTYRGTARRPEEKWHIESDTFCHGRAGLLQMVQRMYAESGDELIGQLRDRLLVQVLERWQPDAPYGYQEKEDGAIQNIAGLLDGAAGVFTVLAGIMQEEDPEWDMIFLIS</sequence>
<dbReference type="PRINTS" id="PR01950">
    <property type="entry name" value="LANCSUPER"/>
</dbReference>
<keyword evidence="3" id="KW-1185">Reference proteome</keyword>
<gene>
    <name evidence="2" type="ORF">HZI73_04970</name>
</gene>
<dbReference type="Gene3D" id="1.50.10.20">
    <property type="match status" value="1"/>
</dbReference>
<organism evidence="2 3">
    <name type="scientific">Vallitalea pronyensis</name>
    <dbReference type="NCBI Taxonomy" id="1348613"/>
    <lineage>
        <taxon>Bacteria</taxon>
        <taxon>Bacillati</taxon>
        <taxon>Bacillota</taxon>
        <taxon>Clostridia</taxon>
        <taxon>Lachnospirales</taxon>
        <taxon>Vallitaleaceae</taxon>
        <taxon>Vallitalea</taxon>
    </lineage>
</organism>
<evidence type="ECO:0000313" key="3">
    <source>
        <dbReference type="Proteomes" id="UP000683246"/>
    </source>
</evidence>
<evidence type="ECO:0000313" key="2">
    <source>
        <dbReference type="EMBL" id="QUI21683.1"/>
    </source>
</evidence>
<dbReference type="GO" id="GO:0046872">
    <property type="term" value="F:metal ion binding"/>
    <property type="evidence" value="ECO:0007669"/>
    <property type="project" value="UniProtKB-KW"/>
</dbReference>
<dbReference type="Pfam" id="PF05147">
    <property type="entry name" value="LANC_like"/>
    <property type="match status" value="1"/>
</dbReference>
<accession>A0A8J8MI70</accession>
<dbReference type="InterPro" id="IPR007822">
    <property type="entry name" value="LANC-like"/>
</dbReference>
<feature type="binding site" evidence="1">
    <location>
        <position position="357"/>
    </location>
    <ligand>
        <name>Zn(2+)</name>
        <dbReference type="ChEBI" id="CHEBI:29105"/>
    </ligand>
</feature>
<dbReference type="CDD" id="cd04793">
    <property type="entry name" value="LanC"/>
    <property type="match status" value="1"/>
</dbReference>
<dbReference type="EMBL" id="CP058649">
    <property type="protein sequence ID" value="QUI21683.1"/>
    <property type="molecule type" value="Genomic_DNA"/>
</dbReference>
<dbReference type="AlphaFoldDB" id="A0A8J8MI70"/>
<proteinExistence type="predicted"/>
<feature type="binding site" evidence="1">
    <location>
        <position position="308"/>
    </location>
    <ligand>
        <name>Zn(2+)</name>
        <dbReference type="ChEBI" id="CHEBI:29105"/>
    </ligand>
</feature>
<dbReference type="GO" id="GO:0031179">
    <property type="term" value="P:peptide modification"/>
    <property type="evidence" value="ECO:0007669"/>
    <property type="project" value="InterPro"/>
</dbReference>
<protein>
    <submittedName>
        <fullName evidence="2">Lanthionine synthetase C family protein</fullName>
    </submittedName>
</protein>
<dbReference type="SMART" id="SM01260">
    <property type="entry name" value="LANC_like"/>
    <property type="match status" value="1"/>
</dbReference>
<name>A0A8J8MI70_9FIRM</name>
<evidence type="ECO:0000256" key="1">
    <source>
        <dbReference type="PIRSR" id="PIRSR607822-1"/>
    </source>
</evidence>
<feature type="binding site" evidence="1">
    <location>
        <position position="358"/>
    </location>
    <ligand>
        <name>Zn(2+)</name>
        <dbReference type="ChEBI" id="CHEBI:29105"/>
    </ligand>
</feature>
<reference evidence="2" key="1">
    <citation type="submission" date="2020-07" db="EMBL/GenBank/DDBJ databases">
        <title>Vallitalea pronyensis genome.</title>
        <authorList>
            <person name="Postec A."/>
        </authorList>
    </citation>
    <scope>NUCLEOTIDE SEQUENCE</scope>
    <source>
        <strain evidence="2">FatNI3</strain>
    </source>
</reference>